<evidence type="ECO:0000256" key="7">
    <source>
        <dbReference type="ARBA" id="ARBA00022927"/>
    </source>
</evidence>
<keyword evidence="9 13" id="KW-0472">Membrane</keyword>
<keyword evidence="7 13" id="KW-0653">Protein transport</keyword>
<evidence type="ECO:0000256" key="2">
    <source>
        <dbReference type="ARBA" id="ARBA00010527"/>
    </source>
</evidence>
<dbReference type="GO" id="GO:0015031">
    <property type="term" value="P:protein transport"/>
    <property type="evidence" value="ECO:0007669"/>
    <property type="project" value="UniProtKB-KW"/>
</dbReference>
<comment type="similarity">
    <text evidence="2 13">Belongs to the OXA1/ALB3/YidC family. Type 1 subfamily.</text>
</comment>
<dbReference type="CDD" id="cd19961">
    <property type="entry name" value="EcYidC-like_peri"/>
    <property type="match status" value="1"/>
</dbReference>
<dbReference type="Gene3D" id="2.70.98.90">
    <property type="match status" value="1"/>
</dbReference>
<name>A0A9D1GN39_9BACT</name>
<feature type="transmembrane region" description="Helical" evidence="13">
    <location>
        <begin position="6"/>
        <end position="22"/>
    </location>
</feature>
<dbReference type="PANTHER" id="PTHR12428:SF65">
    <property type="entry name" value="CYTOCHROME C OXIDASE ASSEMBLY PROTEIN COX18, MITOCHONDRIAL"/>
    <property type="match status" value="1"/>
</dbReference>
<dbReference type="Pfam" id="PF14849">
    <property type="entry name" value="YidC_periplas"/>
    <property type="match status" value="1"/>
</dbReference>
<comment type="subunit">
    <text evidence="13">Interacts with the Sec translocase complex via SecD. Specifically interacts with transmembrane segments of nascent integral membrane proteins during membrane integration.</text>
</comment>
<evidence type="ECO:0000256" key="4">
    <source>
        <dbReference type="ARBA" id="ARBA00022448"/>
    </source>
</evidence>
<keyword evidence="8 13" id="KW-1133">Transmembrane helix</keyword>
<comment type="caution">
    <text evidence="17">The sequence shown here is derived from an EMBL/GenBank/DDBJ whole genome shotgun (WGS) entry which is preliminary data.</text>
</comment>
<evidence type="ECO:0000256" key="14">
    <source>
        <dbReference type="SAM" id="Coils"/>
    </source>
</evidence>
<comment type="function">
    <text evidence="13">Required for the insertion and/or proper folding and/or complex formation of integral membrane proteins into the membrane. Involved in integration of membrane proteins that insert both dependently and independently of the Sec translocase complex, as well as at least some lipoproteins. Aids folding of multispanning membrane proteins.</text>
</comment>
<feature type="transmembrane region" description="Helical" evidence="13">
    <location>
        <begin position="360"/>
        <end position="381"/>
    </location>
</feature>
<accession>A0A9D1GN39</accession>
<dbReference type="InterPro" id="IPR038221">
    <property type="entry name" value="YidC_periplasmic_sf"/>
</dbReference>
<feature type="transmembrane region" description="Helical" evidence="13">
    <location>
        <begin position="527"/>
        <end position="550"/>
    </location>
</feature>
<reference evidence="17" key="1">
    <citation type="submission" date="2020-10" db="EMBL/GenBank/DDBJ databases">
        <authorList>
            <person name="Gilroy R."/>
        </authorList>
    </citation>
    <scope>NUCLEOTIDE SEQUENCE</scope>
    <source>
        <strain evidence="17">ChiHecec2B26-709</strain>
    </source>
</reference>
<dbReference type="AlphaFoldDB" id="A0A9D1GN39"/>
<evidence type="ECO:0000256" key="10">
    <source>
        <dbReference type="ARBA" id="ARBA00023186"/>
    </source>
</evidence>
<evidence type="ECO:0000256" key="6">
    <source>
        <dbReference type="ARBA" id="ARBA00022692"/>
    </source>
</evidence>
<dbReference type="EMBL" id="DVLC01000056">
    <property type="protein sequence ID" value="HIT46799.1"/>
    <property type="molecule type" value="Genomic_DNA"/>
</dbReference>
<evidence type="ECO:0000256" key="1">
    <source>
        <dbReference type="ARBA" id="ARBA00004429"/>
    </source>
</evidence>
<evidence type="ECO:0000256" key="5">
    <source>
        <dbReference type="ARBA" id="ARBA00022475"/>
    </source>
</evidence>
<keyword evidence="14" id="KW-0175">Coiled coil</keyword>
<gene>
    <name evidence="13 17" type="primary">yidC</name>
    <name evidence="17" type="ORF">IAC35_02955</name>
</gene>
<dbReference type="GO" id="GO:0032977">
    <property type="term" value="F:membrane insertase activity"/>
    <property type="evidence" value="ECO:0007669"/>
    <property type="project" value="InterPro"/>
</dbReference>
<protein>
    <recommendedName>
        <fullName evidence="3 13">Membrane protein insertase YidC</fullName>
    </recommendedName>
    <alternativeName>
        <fullName evidence="12 13">Foldase YidC</fullName>
    </alternativeName>
    <alternativeName>
        <fullName evidence="13">Membrane protein YidC</fullName>
    </alternativeName>
    <alternativeName>
        <fullName evidence="11 13">membrane integrase YidC</fullName>
    </alternativeName>
</protein>
<organism evidence="17 18">
    <name type="scientific">Candidatus Cryptobacteroides merdipullorum</name>
    <dbReference type="NCBI Taxonomy" id="2840771"/>
    <lineage>
        <taxon>Bacteria</taxon>
        <taxon>Pseudomonadati</taxon>
        <taxon>Bacteroidota</taxon>
        <taxon>Bacteroidia</taxon>
        <taxon>Bacteroidales</taxon>
        <taxon>Candidatus Cryptobacteroides</taxon>
    </lineage>
</organism>
<comment type="subcellular location">
    <subcellularLocation>
        <location evidence="1">Cell inner membrane</location>
        <topology evidence="1">Multi-pass membrane protein</topology>
    </subcellularLocation>
    <subcellularLocation>
        <location evidence="13">Cell membrane</location>
        <topology evidence="13">Multi-pass membrane protein</topology>
    </subcellularLocation>
</comment>
<feature type="coiled-coil region" evidence="14">
    <location>
        <begin position="397"/>
        <end position="427"/>
    </location>
</feature>
<dbReference type="GO" id="GO:0005886">
    <property type="term" value="C:plasma membrane"/>
    <property type="evidence" value="ECO:0007669"/>
    <property type="project" value="UniProtKB-SubCell"/>
</dbReference>
<evidence type="ECO:0000256" key="11">
    <source>
        <dbReference type="ARBA" id="ARBA00033245"/>
    </source>
</evidence>
<dbReference type="HAMAP" id="MF_01810">
    <property type="entry name" value="YidC_type1"/>
    <property type="match status" value="1"/>
</dbReference>
<dbReference type="PANTHER" id="PTHR12428">
    <property type="entry name" value="OXA1"/>
    <property type="match status" value="1"/>
</dbReference>
<evidence type="ECO:0000256" key="3">
    <source>
        <dbReference type="ARBA" id="ARBA00015325"/>
    </source>
</evidence>
<evidence type="ECO:0000256" key="13">
    <source>
        <dbReference type="HAMAP-Rule" id="MF_01810"/>
    </source>
</evidence>
<dbReference type="GO" id="GO:0051205">
    <property type="term" value="P:protein insertion into membrane"/>
    <property type="evidence" value="ECO:0007669"/>
    <property type="project" value="TreeGrafter"/>
</dbReference>
<evidence type="ECO:0000259" key="16">
    <source>
        <dbReference type="Pfam" id="PF14849"/>
    </source>
</evidence>
<dbReference type="Pfam" id="PF02096">
    <property type="entry name" value="60KD_IMP"/>
    <property type="match status" value="1"/>
</dbReference>
<dbReference type="InterPro" id="IPR047196">
    <property type="entry name" value="YidC_ALB_C"/>
</dbReference>
<dbReference type="PRINTS" id="PR00701">
    <property type="entry name" value="60KDINNERMP"/>
</dbReference>
<feature type="domain" description="Membrane insertase YidC N-terminal" evidence="16">
    <location>
        <begin position="83"/>
        <end position="344"/>
    </location>
</feature>
<feature type="domain" description="Membrane insertase YidC/Oxa/ALB C-terminal" evidence="15">
    <location>
        <begin position="361"/>
        <end position="565"/>
    </location>
</feature>
<dbReference type="InterPro" id="IPR028053">
    <property type="entry name" value="Membr_insert_YidC_N"/>
</dbReference>
<keyword evidence="5 13" id="KW-1003">Cell membrane</keyword>
<dbReference type="InterPro" id="IPR001708">
    <property type="entry name" value="YidC/ALB3/OXA1/COX18"/>
</dbReference>
<evidence type="ECO:0000256" key="12">
    <source>
        <dbReference type="ARBA" id="ARBA00033342"/>
    </source>
</evidence>
<evidence type="ECO:0000256" key="8">
    <source>
        <dbReference type="ARBA" id="ARBA00022989"/>
    </source>
</evidence>
<evidence type="ECO:0000259" key="15">
    <source>
        <dbReference type="Pfam" id="PF02096"/>
    </source>
</evidence>
<keyword evidence="6 13" id="KW-0812">Transmembrane</keyword>
<evidence type="ECO:0000256" key="9">
    <source>
        <dbReference type="ARBA" id="ARBA00023136"/>
    </source>
</evidence>
<evidence type="ECO:0000313" key="18">
    <source>
        <dbReference type="Proteomes" id="UP000886881"/>
    </source>
</evidence>
<feature type="transmembrane region" description="Helical" evidence="13">
    <location>
        <begin position="331"/>
        <end position="354"/>
    </location>
</feature>
<dbReference type="NCBIfam" id="TIGR03592">
    <property type="entry name" value="yidC_oxa1_cterm"/>
    <property type="match status" value="1"/>
</dbReference>
<feature type="transmembrane region" description="Helical" evidence="13">
    <location>
        <begin position="429"/>
        <end position="449"/>
    </location>
</feature>
<dbReference type="NCBIfam" id="NF002356">
    <property type="entry name" value="PRK01318.2-3"/>
    <property type="match status" value="1"/>
</dbReference>
<reference evidence="17" key="2">
    <citation type="journal article" date="2021" name="PeerJ">
        <title>Extensive microbial diversity within the chicken gut microbiome revealed by metagenomics and culture.</title>
        <authorList>
            <person name="Gilroy R."/>
            <person name="Ravi A."/>
            <person name="Getino M."/>
            <person name="Pursley I."/>
            <person name="Horton D.L."/>
            <person name="Alikhan N.F."/>
            <person name="Baker D."/>
            <person name="Gharbi K."/>
            <person name="Hall N."/>
            <person name="Watson M."/>
            <person name="Adriaenssens E.M."/>
            <person name="Foster-Nyarko E."/>
            <person name="Jarju S."/>
            <person name="Secka A."/>
            <person name="Antonio M."/>
            <person name="Oren A."/>
            <person name="Chaudhuri R.R."/>
            <person name="La Ragione R."/>
            <person name="Hildebrand F."/>
            <person name="Pallen M.J."/>
        </authorList>
    </citation>
    <scope>NUCLEOTIDE SEQUENCE</scope>
    <source>
        <strain evidence="17">ChiHecec2B26-709</strain>
    </source>
</reference>
<dbReference type="InterPro" id="IPR028055">
    <property type="entry name" value="YidC/Oxa/ALB_C"/>
</dbReference>
<proteinExistence type="inferred from homology"/>
<dbReference type="Proteomes" id="UP000886881">
    <property type="component" value="Unassembled WGS sequence"/>
</dbReference>
<keyword evidence="4 13" id="KW-0813">Transport</keyword>
<sequence>MDKNTIIGFVLIILIFVGFSVFETGRARKNAELQAQADSIALADNPVRDIPDIPEEAPVKENGAAIFKDSAIQSAYNAEAQIVAIENSRLRVEFNTKGAQPWSVRVKDYYNYDSTELYLFKPGEADYAISVYAGEYIRTDNFAFQLAEKTDSSVTMRLPFSGGGYIEQKYILHEDSYRMDNLLSFVGMDGVIPRNVSSFDIDFNVTVPRMEKGYRNESQYSKLNYYYEGDKKPEFIGNGRDGERRIDSRLSWFAFQQQFFSVIMRAPEEFTSGDLAIDFYPEGDPSHNLMDCSARMRADLAQGDTSIPFEFYLGPNHFQTLKSYDHNFEKIIPLGGWLVGWFTKYAIIPMFNFFGRFIDSFGLVILLMTIVIKLVVLPFTYKSYASSAKMSALRPELDKINAKYPHLDNQQEQLKKQQATMDLYRRAGVSPMGGCLPMLLTFPILWAMFRFFPASIELRQQPFLWCDDLSAYDSIIDYGTRIPILGDHLSLFALLMAVTMWVYSKFTLASQPGGNDPSAASMRFMSLWLMPIMMFFICNQLSAALSYYYLLSQLISILETVIIRKSIDKEAILEKVRASEGKPLPKSKWQQRIEEAQRIQEQQLREQRRKQGRK</sequence>
<evidence type="ECO:0000313" key="17">
    <source>
        <dbReference type="EMBL" id="HIT46799.1"/>
    </source>
</evidence>
<dbReference type="CDD" id="cd20070">
    <property type="entry name" value="5TM_YidC_Alb3"/>
    <property type="match status" value="1"/>
</dbReference>
<dbReference type="InterPro" id="IPR019998">
    <property type="entry name" value="Membr_insert_YidC"/>
</dbReference>
<keyword evidence="10 13" id="KW-0143">Chaperone</keyword>